<evidence type="ECO:0000256" key="1">
    <source>
        <dbReference type="SAM" id="MobiDB-lite"/>
    </source>
</evidence>
<evidence type="ECO:0000313" key="4">
    <source>
        <dbReference type="Proteomes" id="UP000237347"/>
    </source>
</evidence>
<dbReference type="AlphaFoldDB" id="A0AAW0LWA0"/>
<evidence type="ECO:0000256" key="2">
    <source>
        <dbReference type="SAM" id="Phobius"/>
    </source>
</evidence>
<evidence type="ECO:0000313" key="3">
    <source>
        <dbReference type="EMBL" id="KAK7854691.1"/>
    </source>
</evidence>
<accession>A0AAW0LWA0</accession>
<dbReference type="Proteomes" id="UP000237347">
    <property type="component" value="Unassembled WGS sequence"/>
</dbReference>
<organism evidence="3 4">
    <name type="scientific">Quercus suber</name>
    <name type="common">Cork oak</name>
    <dbReference type="NCBI Taxonomy" id="58331"/>
    <lineage>
        <taxon>Eukaryota</taxon>
        <taxon>Viridiplantae</taxon>
        <taxon>Streptophyta</taxon>
        <taxon>Embryophyta</taxon>
        <taxon>Tracheophyta</taxon>
        <taxon>Spermatophyta</taxon>
        <taxon>Magnoliopsida</taxon>
        <taxon>eudicotyledons</taxon>
        <taxon>Gunneridae</taxon>
        <taxon>Pentapetalae</taxon>
        <taxon>rosids</taxon>
        <taxon>fabids</taxon>
        <taxon>Fagales</taxon>
        <taxon>Fagaceae</taxon>
        <taxon>Quercus</taxon>
    </lineage>
</organism>
<dbReference type="PANTHER" id="PTHR34364">
    <property type="entry name" value="WAS/WASL-INTERACTING FAMILY PROTEIN"/>
    <property type="match status" value="1"/>
</dbReference>
<name>A0AAW0LWA0_QUESU</name>
<keyword evidence="2" id="KW-1133">Transmembrane helix</keyword>
<keyword evidence="2" id="KW-0472">Membrane</keyword>
<feature type="region of interest" description="Disordered" evidence="1">
    <location>
        <begin position="52"/>
        <end position="73"/>
    </location>
</feature>
<keyword evidence="4" id="KW-1185">Reference proteome</keyword>
<comment type="caution">
    <text evidence="3">The sequence shown here is derived from an EMBL/GenBank/DDBJ whole genome shotgun (WGS) entry which is preliminary data.</text>
</comment>
<dbReference type="EMBL" id="PKMF04000052">
    <property type="protein sequence ID" value="KAK7854691.1"/>
    <property type="molecule type" value="Genomic_DNA"/>
</dbReference>
<reference evidence="3 4" key="1">
    <citation type="journal article" date="2018" name="Sci. Data">
        <title>The draft genome sequence of cork oak.</title>
        <authorList>
            <person name="Ramos A.M."/>
            <person name="Usie A."/>
            <person name="Barbosa P."/>
            <person name="Barros P.M."/>
            <person name="Capote T."/>
            <person name="Chaves I."/>
            <person name="Simoes F."/>
            <person name="Abreu I."/>
            <person name="Carrasquinho I."/>
            <person name="Faro C."/>
            <person name="Guimaraes J.B."/>
            <person name="Mendonca D."/>
            <person name="Nobrega F."/>
            <person name="Rodrigues L."/>
            <person name="Saibo N.J.M."/>
            <person name="Varela M.C."/>
            <person name="Egas C."/>
            <person name="Matos J."/>
            <person name="Miguel C.M."/>
            <person name="Oliveira M.M."/>
            <person name="Ricardo C.P."/>
            <person name="Goncalves S."/>
        </authorList>
    </citation>
    <scope>NUCLEOTIDE SEQUENCE [LARGE SCALE GENOMIC DNA]</scope>
    <source>
        <strain evidence="4">cv. HL8</strain>
    </source>
</reference>
<protein>
    <submittedName>
        <fullName evidence="3">Uncharacterized protein</fullName>
    </submittedName>
</protein>
<feature type="transmembrane region" description="Helical" evidence="2">
    <location>
        <begin position="29"/>
        <end position="47"/>
    </location>
</feature>
<sequence>MSEAMVTHESSALPPQPPPKESFARRYKFLWPMLMAVNLAIGAYLFVETKKKDEHIEEEEKRKIKPKDPEEKKHIDEKKAILKQFIRAKPIPNIQLFNTCFQFILMSNLFKVL</sequence>
<keyword evidence="2" id="KW-0812">Transmembrane</keyword>
<dbReference type="PANTHER" id="PTHR34364:SF1">
    <property type="entry name" value="WAS_WASL-INTERACTING FAMILY PROTEIN"/>
    <property type="match status" value="1"/>
</dbReference>
<gene>
    <name evidence="3" type="ORF">CFP56_031049</name>
</gene>
<proteinExistence type="predicted"/>
<feature type="region of interest" description="Disordered" evidence="1">
    <location>
        <begin position="1"/>
        <end position="20"/>
    </location>
</feature>